<dbReference type="Pfam" id="PF00216">
    <property type="entry name" value="Bac_DNA_binding"/>
    <property type="match status" value="1"/>
</dbReference>
<evidence type="ECO:0000256" key="3">
    <source>
        <dbReference type="SAM" id="MobiDB-lite"/>
    </source>
</evidence>
<dbReference type="CDD" id="cd13834">
    <property type="entry name" value="HU_like"/>
    <property type="match status" value="1"/>
</dbReference>
<evidence type="ECO:0000256" key="1">
    <source>
        <dbReference type="ARBA" id="ARBA00010529"/>
    </source>
</evidence>
<dbReference type="InterPro" id="IPR000119">
    <property type="entry name" value="Hist_DNA-bd"/>
</dbReference>
<proteinExistence type="inferred from homology"/>
<evidence type="ECO:0000256" key="2">
    <source>
        <dbReference type="ARBA" id="ARBA00023125"/>
    </source>
</evidence>
<sequence length="176" mass="17938">MATAKKTAPLKKTATAKTVAPAKKAAPAKAAAPAKKAAAPAKTAAPAKKPVVAKKAAPAKAAPAKAAASGPLKPIKTAFNKTSLQAHLAELSGAEPKTVKAVLTALEATMVASLNKKGLGEFTLPGLIKVTSVAIPAKKKRRGIDPFTKVEREFAAKPATVRVKVRSLKKLKDAAL</sequence>
<protein>
    <submittedName>
        <fullName evidence="4">DNA-binding protein</fullName>
    </submittedName>
</protein>
<dbReference type="RefSeq" id="WP_211332880.1">
    <property type="nucleotide sequence ID" value="NZ_QPJK01000001.1"/>
</dbReference>
<keyword evidence="2 4" id="KW-0238">DNA-binding</keyword>
<dbReference type="GO" id="GO:0003677">
    <property type="term" value="F:DNA binding"/>
    <property type="evidence" value="ECO:0007669"/>
    <property type="project" value="UniProtKB-KW"/>
</dbReference>
<dbReference type="SUPFAM" id="SSF47729">
    <property type="entry name" value="IHF-like DNA-binding proteins"/>
    <property type="match status" value="1"/>
</dbReference>
<name>A0A368Y9A1_9BURK</name>
<dbReference type="GO" id="GO:0030527">
    <property type="term" value="F:structural constituent of chromatin"/>
    <property type="evidence" value="ECO:0007669"/>
    <property type="project" value="InterPro"/>
</dbReference>
<reference evidence="4 5" key="1">
    <citation type="submission" date="2018-07" db="EMBL/GenBank/DDBJ databases">
        <title>Genomic Encyclopedia of Type Strains, Phase IV (KMG-IV): sequencing the most valuable type-strain genomes for metagenomic binning, comparative biology and taxonomic classification.</title>
        <authorList>
            <person name="Goeker M."/>
        </authorList>
    </citation>
    <scope>NUCLEOTIDE SEQUENCE [LARGE SCALE GENOMIC DNA]</scope>
    <source>
        <strain evidence="4 5">DSM 21634</strain>
    </source>
</reference>
<comment type="caution">
    <text evidence="4">The sequence shown here is derived from an EMBL/GenBank/DDBJ whole genome shotgun (WGS) entry which is preliminary data.</text>
</comment>
<dbReference type="Gene3D" id="4.10.520.10">
    <property type="entry name" value="IHF-like DNA-binding proteins"/>
    <property type="match status" value="1"/>
</dbReference>
<dbReference type="EMBL" id="QPJK01000001">
    <property type="protein sequence ID" value="RCW75916.1"/>
    <property type="molecule type" value="Genomic_DNA"/>
</dbReference>
<comment type="similarity">
    <text evidence="1">Belongs to the bacterial histone-like protein family.</text>
</comment>
<dbReference type="InterPro" id="IPR010992">
    <property type="entry name" value="IHF-like_DNA-bd_dom_sf"/>
</dbReference>
<evidence type="ECO:0000313" key="5">
    <source>
        <dbReference type="Proteomes" id="UP000252884"/>
    </source>
</evidence>
<dbReference type="Proteomes" id="UP000252884">
    <property type="component" value="Unassembled WGS sequence"/>
</dbReference>
<feature type="region of interest" description="Disordered" evidence="3">
    <location>
        <begin position="1"/>
        <end position="64"/>
    </location>
</feature>
<evidence type="ECO:0000313" key="4">
    <source>
        <dbReference type="EMBL" id="RCW75916.1"/>
    </source>
</evidence>
<gene>
    <name evidence="4" type="ORF">DES41_101519</name>
</gene>
<accession>A0A368Y9A1</accession>
<organism evidence="4 5">
    <name type="scientific">Pseudorhodoferax soli</name>
    <dbReference type="NCBI Taxonomy" id="545864"/>
    <lineage>
        <taxon>Bacteria</taxon>
        <taxon>Pseudomonadati</taxon>
        <taxon>Pseudomonadota</taxon>
        <taxon>Betaproteobacteria</taxon>
        <taxon>Burkholderiales</taxon>
        <taxon>Comamonadaceae</taxon>
    </lineage>
</organism>
<keyword evidence="5" id="KW-1185">Reference proteome</keyword>
<dbReference type="AlphaFoldDB" id="A0A368Y9A1"/>